<keyword evidence="2" id="KW-1133">Transmembrane helix</keyword>
<keyword evidence="1" id="KW-0175">Coiled coil</keyword>
<evidence type="ECO:0000313" key="4">
    <source>
        <dbReference type="Proteomes" id="UP001476247"/>
    </source>
</evidence>
<dbReference type="EMBL" id="BAABUJ010000004">
    <property type="protein sequence ID" value="GAA5795262.1"/>
    <property type="molecule type" value="Genomic_DNA"/>
</dbReference>
<feature type="transmembrane region" description="Helical" evidence="2">
    <location>
        <begin position="114"/>
        <end position="132"/>
    </location>
</feature>
<keyword evidence="2" id="KW-0472">Membrane</keyword>
<comment type="caution">
    <text evidence="3">The sequence shown here is derived from an EMBL/GenBank/DDBJ whole genome shotgun (WGS) entry which is preliminary data.</text>
</comment>
<keyword evidence="2" id="KW-0812">Transmembrane</keyword>
<name>A0ABP9XMI7_9FUNG</name>
<sequence>MCELQIIEQDLVSIQGLEVRNTSVLSGIKNTVDGLMETLENYKEKIKNVQGKIVTCKEKTESERLSLENESFGTEMVQKIFQNMTEGAVIGVLTEEIIASEIMASTVGFVGNPIHIFCIAGIYTAISQLYIYSRKTKKRKLLTDALGKVLKLLESLLCEAVNFTISHTKTVKDLEHYLLSVDKTINRFNEEGPLNISGLTSFMLKKTGDIQASFESIKTQAESNAESLRKSLLDINPRSIINKQ</sequence>
<evidence type="ECO:0000256" key="2">
    <source>
        <dbReference type="SAM" id="Phobius"/>
    </source>
</evidence>
<proteinExistence type="predicted"/>
<protein>
    <submittedName>
        <fullName evidence="3">Uncharacterized protein</fullName>
    </submittedName>
</protein>
<dbReference type="Proteomes" id="UP001476247">
    <property type="component" value="Unassembled WGS sequence"/>
</dbReference>
<feature type="coiled-coil region" evidence="1">
    <location>
        <begin position="25"/>
        <end position="59"/>
    </location>
</feature>
<evidence type="ECO:0000313" key="3">
    <source>
        <dbReference type="EMBL" id="GAA5795262.1"/>
    </source>
</evidence>
<accession>A0ABP9XMI7</accession>
<organism evidence="3 4">
    <name type="scientific">Helicostylum pulchrum</name>
    <dbReference type="NCBI Taxonomy" id="562976"/>
    <lineage>
        <taxon>Eukaryota</taxon>
        <taxon>Fungi</taxon>
        <taxon>Fungi incertae sedis</taxon>
        <taxon>Mucoromycota</taxon>
        <taxon>Mucoromycotina</taxon>
        <taxon>Mucoromycetes</taxon>
        <taxon>Mucorales</taxon>
        <taxon>Mucorineae</taxon>
        <taxon>Mucoraceae</taxon>
        <taxon>Helicostylum</taxon>
    </lineage>
</organism>
<reference evidence="3 4" key="1">
    <citation type="submission" date="2024-04" db="EMBL/GenBank/DDBJ databases">
        <title>genome sequences of Mucor flavus KT1a and Helicostylum pulchrum KT1b strains isolation_sourced from the surface of a dry-aged beef.</title>
        <authorList>
            <person name="Toyotome T."/>
            <person name="Hosono M."/>
            <person name="Torimaru M."/>
            <person name="Fukuda K."/>
            <person name="Mikami N."/>
        </authorList>
    </citation>
    <scope>NUCLEOTIDE SEQUENCE [LARGE SCALE GENOMIC DNA]</scope>
    <source>
        <strain evidence="3 4">KT1b</strain>
    </source>
</reference>
<keyword evidence="4" id="KW-1185">Reference proteome</keyword>
<gene>
    <name evidence="3" type="ORF">HPULCUR_000617</name>
</gene>
<evidence type="ECO:0000256" key="1">
    <source>
        <dbReference type="SAM" id="Coils"/>
    </source>
</evidence>